<evidence type="ECO:0000313" key="9">
    <source>
        <dbReference type="EMBL" id="WCO01187.1"/>
    </source>
</evidence>
<dbReference type="RefSeq" id="WP_249993875.1">
    <property type="nucleotide sequence ID" value="NZ_CP116221.1"/>
</dbReference>
<evidence type="ECO:0000256" key="1">
    <source>
        <dbReference type="ARBA" id="ARBA00004571"/>
    </source>
</evidence>
<evidence type="ECO:0000256" key="3">
    <source>
        <dbReference type="ARBA" id="ARBA00022452"/>
    </source>
</evidence>
<dbReference type="SUPFAM" id="SSF56935">
    <property type="entry name" value="Porins"/>
    <property type="match status" value="1"/>
</dbReference>
<dbReference type="InterPro" id="IPR005017">
    <property type="entry name" value="OMPP1/FadL/TodX"/>
</dbReference>
<keyword evidence="10" id="KW-1185">Reference proteome</keyword>
<keyword evidence="3" id="KW-1134">Transmembrane beta strand</keyword>
<comment type="similarity">
    <text evidence="2">Belongs to the OmpP1/FadL family.</text>
</comment>
<protein>
    <submittedName>
        <fullName evidence="9">Outer membrane protein transport protein</fullName>
    </submittedName>
</protein>
<evidence type="ECO:0000256" key="7">
    <source>
        <dbReference type="ARBA" id="ARBA00023237"/>
    </source>
</evidence>
<evidence type="ECO:0000256" key="4">
    <source>
        <dbReference type="ARBA" id="ARBA00022692"/>
    </source>
</evidence>
<dbReference type="EMBL" id="CP116221">
    <property type="protein sequence ID" value="WCO01187.1"/>
    <property type="molecule type" value="Genomic_DNA"/>
</dbReference>
<keyword evidence="7" id="KW-0998">Cell outer membrane</keyword>
<reference evidence="9 10" key="1">
    <citation type="submission" date="2023-01" db="EMBL/GenBank/DDBJ databases">
        <title>Psychroserpens ponticola sp. nov., isolated from seawater.</title>
        <authorList>
            <person name="Kristyanto S."/>
            <person name="Jung J."/>
            <person name="Kim J.M."/>
            <person name="Jeon C.O."/>
        </authorList>
    </citation>
    <scope>NUCLEOTIDE SEQUENCE [LARGE SCALE GENOMIC DNA]</scope>
    <source>
        <strain evidence="9 10">MSW6</strain>
    </source>
</reference>
<sequence length="436" mass="48435">MIKKLVIVLVAFFALQMNAQEGTASPYSFYGIGSLKFKGTVENRSMGGLSIYTDSIHVNLRNPAAYVGPNLKVLNYENRPVKFSIAASHNSINLKSDSGSEKTSATTIDYMALSIPLGNKLGFGLGILPYTSVGYKLEDQNNNNDVLNRYRGEGGLNKAFLGFGYRITDELSLGIDVHYNFGNIQNTAIEFLYDDEGNVIQYQSREQNRSDLSGLNINLGLTYKTMINEKLELQSGLTYSPQSNITSKNTRTFSTIVINQQNGQEFVVNTIDADLEALDLESTELKLPARLSFGGGIGAPRKWFLGAEYTFQNTSKFSNPIVAINNANFVNASNISIGGFFVPNPDSFSSYWKRATYRAGMHFENTGLEINNENINEFGISFGVGLPVGKWFSNANLGLEVGRRGTTNQNLIQENFVNFQFSMSLNDIWFEKRKYN</sequence>
<keyword evidence="4" id="KW-0812">Transmembrane</keyword>
<accession>A0ABY7RWQ4</accession>
<dbReference type="Pfam" id="PF03349">
    <property type="entry name" value="Toluene_X"/>
    <property type="match status" value="1"/>
</dbReference>
<gene>
    <name evidence="9" type="ORF">MUN68_014090</name>
</gene>
<dbReference type="Proteomes" id="UP001202717">
    <property type="component" value="Chromosome"/>
</dbReference>
<proteinExistence type="inferred from homology"/>
<feature type="chain" id="PRO_5046055014" evidence="8">
    <location>
        <begin position="20"/>
        <end position="436"/>
    </location>
</feature>
<dbReference type="Gene3D" id="2.40.160.60">
    <property type="entry name" value="Outer membrane protein transport protein (OMPP1/FadL/TodX)"/>
    <property type="match status" value="1"/>
</dbReference>
<keyword evidence="5 8" id="KW-0732">Signal</keyword>
<evidence type="ECO:0000256" key="2">
    <source>
        <dbReference type="ARBA" id="ARBA00008163"/>
    </source>
</evidence>
<organism evidence="9 10">
    <name type="scientific">Psychroserpens ponticola</name>
    <dbReference type="NCBI Taxonomy" id="2932268"/>
    <lineage>
        <taxon>Bacteria</taxon>
        <taxon>Pseudomonadati</taxon>
        <taxon>Bacteroidota</taxon>
        <taxon>Flavobacteriia</taxon>
        <taxon>Flavobacteriales</taxon>
        <taxon>Flavobacteriaceae</taxon>
        <taxon>Psychroserpens</taxon>
    </lineage>
</organism>
<name>A0ABY7RWQ4_9FLAO</name>
<feature type="signal peptide" evidence="8">
    <location>
        <begin position="1"/>
        <end position="19"/>
    </location>
</feature>
<evidence type="ECO:0000256" key="6">
    <source>
        <dbReference type="ARBA" id="ARBA00023136"/>
    </source>
</evidence>
<evidence type="ECO:0000256" key="8">
    <source>
        <dbReference type="SAM" id="SignalP"/>
    </source>
</evidence>
<keyword evidence="6" id="KW-0472">Membrane</keyword>
<comment type="subcellular location">
    <subcellularLocation>
        <location evidence="1">Cell outer membrane</location>
        <topology evidence="1">Multi-pass membrane protein</topology>
    </subcellularLocation>
</comment>
<evidence type="ECO:0000256" key="5">
    <source>
        <dbReference type="ARBA" id="ARBA00022729"/>
    </source>
</evidence>
<evidence type="ECO:0000313" key="10">
    <source>
        <dbReference type="Proteomes" id="UP001202717"/>
    </source>
</evidence>